<dbReference type="Pfam" id="PF20432">
    <property type="entry name" value="Xre-like-HTH"/>
    <property type="match status" value="1"/>
</dbReference>
<protein>
    <submittedName>
        <fullName evidence="3">Antitoxin Xre-like helix-turn-helix domain-containing protein</fullName>
    </submittedName>
</protein>
<comment type="caution">
    <text evidence="3">The sequence shown here is derived from an EMBL/GenBank/DDBJ whole genome shotgun (WGS) entry which is preliminary data.</text>
</comment>
<dbReference type="SUPFAM" id="SSF47413">
    <property type="entry name" value="lambda repressor-like DNA-binding domains"/>
    <property type="match status" value="1"/>
</dbReference>
<dbReference type="InterPro" id="IPR024467">
    <property type="entry name" value="Xre/MbcA/ParS-like_toxin-bd"/>
</dbReference>
<evidence type="ECO:0000313" key="4">
    <source>
        <dbReference type="Proteomes" id="UP001331561"/>
    </source>
</evidence>
<name>A0ABU6K063_9RHOO</name>
<feature type="domain" description="Antitoxin Xre-like helix-turn-helix" evidence="2">
    <location>
        <begin position="15"/>
        <end position="74"/>
    </location>
</feature>
<dbReference type="Pfam" id="PF09722">
    <property type="entry name" value="Xre_MbcA_ParS_C"/>
    <property type="match status" value="1"/>
</dbReference>
<dbReference type="InterPro" id="IPR046847">
    <property type="entry name" value="Xre-like_HTH"/>
</dbReference>
<dbReference type="InterPro" id="IPR010982">
    <property type="entry name" value="Lambda_DNA-bd_dom_sf"/>
</dbReference>
<keyword evidence="4" id="KW-1185">Reference proteome</keyword>
<organism evidence="3 4">
    <name type="scientific">Uliginosibacterium silvisoli</name>
    <dbReference type="NCBI Taxonomy" id="3114758"/>
    <lineage>
        <taxon>Bacteria</taxon>
        <taxon>Pseudomonadati</taxon>
        <taxon>Pseudomonadota</taxon>
        <taxon>Betaproteobacteria</taxon>
        <taxon>Rhodocyclales</taxon>
        <taxon>Zoogloeaceae</taxon>
        <taxon>Uliginosibacterium</taxon>
    </lineage>
</organism>
<evidence type="ECO:0000259" key="1">
    <source>
        <dbReference type="Pfam" id="PF09722"/>
    </source>
</evidence>
<proteinExistence type="predicted"/>
<dbReference type="Proteomes" id="UP001331561">
    <property type="component" value="Unassembled WGS sequence"/>
</dbReference>
<feature type="domain" description="Antitoxin Xre/MbcA/ParS-like toxin-binding" evidence="1">
    <location>
        <begin position="78"/>
        <end position="125"/>
    </location>
</feature>
<reference evidence="3 4" key="1">
    <citation type="submission" date="2024-01" db="EMBL/GenBank/DDBJ databases">
        <title>Uliginosibacterium soil sp. nov.</title>
        <authorList>
            <person name="Lv Y."/>
        </authorList>
    </citation>
    <scope>NUCLEOTIDE SEQUENCE [LARGE SCALE GENOMIC DNA]</scope>
    <source>
        <strain evidence="3 4">H3</strain>
    </source>
</reference>
<evidence type="ECO:0000259" key="2">
    <source>
        <dbReference type="Pfam" id="PF20432"/>
    </source>
</evidence>
<dbReference type="Gene3D" id="1.10.260.40">
    <property type="entry name" value="lambda repressor-like DNA-binding domains"/>
    <property type="match status" value="1"/>
</dbReference>
<sequence length="128" mass="13854">MTNAEIRSAAEQASEPATVLSKAVVRTAEQLGLSQARLAKVLGVSAATASRLVAGRYRLQTDSKEWEFAVLLVRLFRSLDSIVGTQEAARTWLNGENLALAGKPVELMQATEGLVRVVQYLDASRARI</sequence>
<dbReference type="EMBL" id="JAYXHS010000001">
    <property type="protein sequence ID" value="MEC5385163.1"/>
    <property type="molecule type" value="Genomic_DNA"/>
</dbReference>
<evidence type="ECO:0000313" key="3">
    <source>
        <dbReference type="EMBL" id="MEC5385163.1"/>
    </source>
</evidence>
<dbReference type="RefSeq" id="WP_327598125.1">
    <property type="nucleotide sequence ID" value="NZ_JAYXHS010000001.1"/>
</dbReference>
<accession>A0ABU6K063</accession>
<gene>
    <name evidence="3" type="ORF">VVD49_05475</name>
</gene>